<dbReference type="RefSeq" id="WP_197660485.1">
    <property type="nucleotide sequence ID" value="NZ_JAEAGR010000003.1"/>
</dbReference>
<comment type="caution">
    <text evidence="2">The sequence shown here is derived from an EMBL/GenBank/DDBJ whole genome shotgun (WGS) entry which is preliminary data.</text>
</comment>
<dbReference type="Proteomes" id="UP000623269">
    <property type="component" value="Unassembled WGS sequence"/>
</dbReference>
<accession>A0A8J7KVK3</accession>
<organism evidence="2 3">
    <name type="scientific">Mobilitalea sibirica</name>
    <dbReference type="NCBI Taxonomy" id="1462919"/>
    <lineage>
        <taxon>Bacteria</taxon>
        <taxon>Bacillati</taxon>
        <taxon>Bacillota</taxon>
        <taxon>Clostridia</taxon>
        <taxon>Lachnospirales</taxon>
        <taxon>Lachnospiraceae</taxon>
        <taxon>Mobilitalea</taxon>
    </lineage>
</organism>
<feature type="chain" id="PRO_5035252991" evidence="1">
    <location>
        <begin position="28"/>
        <end position="134"/>
    </location>
</feature>
<keyword evidence="3" id="KW-1185">Reference proteome</keyword>
<dbReference type="GO" id="GO:0006412">
    <property type="term" value="P:translation"/>
    <property type="evidence" value="ECO:0007669"/>
    <property type="project" value="InterPro"/>
</dbReference>
<dbReference type="GO" id="GO:0005840">
    <property type="term" value="C:ribosome"/>
    <property type="evidence" value="ECO:0007669"/>
    <property type="project" value="UniProtKB-KW"/>
</dbReference>
<dbReference type="Pfam" id="PF10925">
    <property type="entry name" value="DUF2680"/>
    <property type="match status" value="1"/>
</dbReference>
<dbReference type="GO" id="GO:0003735">
    <property type="term" value="F:structural constituent of ribosome"/>
    <property type="evidence" value="ECO:0007669"/>
    <property type="project" value="InterPro"/>
</dbReference>
<feature type="signal peptide" evidence="1">
    <location>
        <begin position="1"/>
        <end position="27"/>
    </location>
</feature>
<evidence type="ECO:0000313" key="3">
    <source>
        <dbReference type="Proteomes" id="UP000623269"/>
    </source>
</evidence>
<dbReference type="GO" id="GO:0003723">
    <property type="term" value="F:RNA binding"/>
    <property type="evidence" value="ECO:0007669"/>
    <property type="project" value="InterPro"/>
</dbReference>
<dbReference type="Gene3D" id="1.20.58.110">
    <property type="entry name" value="Ribosomal protein S20"/>
    <property type="match status" value="1"/>
</dbReference>
<protein>
    <submittedName>
        <fullName evidence="2">30S ribosomal protein S20</fullName>
    </submittedName>
</protein>
<gene>
    <name evidence="2" type="ORF">I5677_05085</name>
</gene>
<proteinExistence type="predicted"/>
<dbReference type="InterPro" id="IPR024485">
    <property type="entry name" value="DUF2680"/>
</dbReference>
<evidence type="ECO:0000256" key="1">
    <source>
        <dbReference type="SAM" id="SignalP"/>
    </source>
</evidence>
<evidence type="ECO:0000313" key="2">
    <source>
        <dbReference type="EMBL" id="MBH1940270.1"/>
    </source>
</evidence>
<dbReference type="InterPro" id="IPR036510">
    <property type="entry name" value="Ribosomal_bS20_sf"/>
</dbReference>
<reference evidence="2" key="1">
    <citation type="submission" date="2020-12" db="EMBL/GenBank/DDBJ databases">
        <title>M. sibirica DSM 26468T genome.</title>
        <authorList>
            <person name="Thieme N."/>
            <person name="Rettenmaier R."/>
            <person name="Zverlov V."/>
            <person name="Liebl W."/>
        </authorList>
    </citation>
    <scope>NUCLEOTIDE SEQUENCE</scope>
    <source>
        <strain evidence="2">DSM 26468</strain>
    </source>
</reference>
<dbReference type="AlphaFoldDB" id="A0A8J7KVK3"/>
<name>A0A8J7KVK3_9FIRM</name>
<dbReference type="EMBL" id="JAEAGR010000003">
    <property type="protein sequence ID" value="MBH1940270.1"/>
    <property type="molecule type" value="Genomic_DNA"/>
</dbReference>
<keyword evidence="1" id="KW-0732">Signal</keyword>
<keyword evidence="2" id="KW-0687">Ribonucleoprotein</keyword>
<dbReference type="SUPFAM" id="SSF46992">
    <property type="entry name" value="Ribosomal protein S20"/>
    <property type="match status" value="1"/>
</dbReference>
<sequence>MYKTKLCGFALTGLIGFIGLSPITAYAGDMSTKSITLSEKDQNNQDKKTAMKEKVQKAREKWNTLTDKQKDEVYLLMEKEMQSKLNLMDKLVKLGVMDKDEVDRLKVRMTEKFNHMKESGEFPFPRKSSHKNSR</sequence>
<keyword evidence="2" id="KW-0689">Ribosomal protein</keyword>